<keyword evidence="2" id="KW-0812">Transmembrane</keyword>
<keyword evidence="4" id="KW-1185">Reference proteome</keyword>
<reference evidence="3 4" key="1">
    <citation type="submission" date="2024-01" db="EMBL/GenBank/DDBJ databases">
        <title>Genome assemblies of Stephania.</title>
        <authorList>
            <person name="Yang L."/>
        </authorList>
    </citation>
    <scope>NUCLEOTIDE SEQUENCE [LARGE SCALE GENOMIC DNA]</scope>
    <source>
        <strain evidence="3">JXDWG</strain>
        <tissue evidence="3">Leaf</tissue>
    </source>
</reference>
<accession>A0AAP0LAE6</accession>
<comment type="caution">
    <text evidence="3">The sequence shown here is derived from an EMBL/GenBank/DDBJ whole genome shotgun (WGS) entry which is preliminary data.</text>
</comment>
<organism evidence="3 4">
    <name type="scientific">Stephania cephalantha</name>
    <dbReference type="NCBI Taxonomy" id="152367"/>
    <lineage>
        <taxon>Eukaryota</taxon>
        <taxon>Viridiplantae</taxon>
        <taxon>Streptophyta</taxon>
        <taxon>Embryophyta</taxon>
        <taxon>Tracheophyta</taxon>
        <taxon>Spermatophyta</taxon>
        <taxon>Magnoliopsida</taxon>
        <taxon>Ranunculales</taxon>
        <taxon>Menispermaceae</taxon>
        <taxon>Menispermoideae</taxon>
        <taxon>Cissampelideae</taxon>
        <taxon>Stephania</taxon>
    </lineage>
</organism>
<feature type="transmembrane region" description="Helical" evidence="2">
    <location>
        <begin position="130"/>
        <end position="150"/>
    </location>
</feature>
<evidence type="ECO:0000256" key="1">
    <source>
        <dbReference type="ARBA" id="ARBA00010199"/>
    </source>
</evidence>
<feature type="transmembrane region" description="Helical" evidence="2">
    <location>
        <begin position="51"/>
        <end position="72"/>
    </location>
</feature>
<dbReference type="GO" id="GO:0016020">
    <property type="term" value="C:membrane"/>
    <property type="evidence" value="ECO:0007669"/>
    <property type="project" value="InterPro"/>
</dbReference>
<dbReference type="AlphaFoldDB" id="A0AAP0LAE6"/>
<feature type="transmembrane region" description="Helical" evidence="2">
    <location>
        <begin position="12"/>
        <end position="31"/>
    </location>
</feature>
<dbReference type="Proteomes" id="UP001419268">
    <property type="component" value="Unassembled WGS sequence"/>
</dbReference>
<dbReference type="EMBL" id="JBBNAG010000001">
    <property type="protein sequence ID" value="KAK9167376.1"/>
    <property type="molecule type" value="Genomic_DNA"/>
</dbReference>
<comment type="similarity">
    <text evidence="1">Belongs to the multi antimicrobial extrusion (MATE) (TC 2.A.66.1) family.</text>
</comment>
<evidence type="ECO:0008006" key="5">
    <source>
        <dbReference type="Google" id="ProtNLM"/>
    </source>
</evidence>
<evidence type="ECO:0000313" key="3">
    <source>
        <dbReference type="EMBL" id="KAK9167376.1"/>
    </source>
</evidence>
<dbReference type="Pfam" id="PF01554">
    <property type="entry name" value="MatE"/>
    <property type="match status" value="1"/>
</dbReference>
<name>A0AAP0LAE6_9MAGN</name>
<protein>
    <recommendedName>
        <fullName evidence="5">MATE efflux family protein</fullName>
    </recommendedName>
</protein>
<sequence>MFEEGDELALSGASIPASFAAVAGFGLAGSVELTMVSNELGAENPNATRLAVHVALFIVITVGILIASTMIFTRESLVRFYSNEKEIVKYVALMLPLVAITQLLDGFRSVLSGVPIGVLFSFVFKIGGKGLWLGIICGLFVQCVLFRIITMCTNWEQQAKKAIDRVTNHITLTNMDT</sequence>
<dbReference type="InterPro" id="IPR002528">
    <property type="entry name" value="MATE_fam"/>
</dbReference>
<keyword evidence="2" id="KW-0472">Membrane</keyword>
<dbReference type="GO" id="GO:0042910">
    <property type="term" value="F:xenobiotic transmembrane transporter activity"/>
    <property type="evidence" value="ECO:0007669"/>
    <property type="project" value="InterPro"/>
</dbReference>
<gene>
    <name evidence="3" type="ORF">Scep_002567</name>
</gene>
<evidence type="ECO:0000256" key="2">
    <source>
        <dbReference type="SAM" id="Phobius"/>
    </source>
</evidence>
<evidence type="ECO:0000313" key="4">
    <source>
        <dbReference type="Proteomes" id="UP001419268"/>
    </source>
</evidence>
<proteinExistence type="inferred from homology"/>
<dbReference type="GO" id="GO:0015297">
    <property type="term" value="F:antiporter activity"/>
    <property type="evidence" value="ECO:0007669"/>
    <property type="project" value="InterPro"/>
</dbReference>
<keyword evidence="2" id="KW-1133">Transmembrane helix</keyword>
<dbReference type="PANTHER" id="PTHR11206">
    <property type="entry name" value="MULTIDRUG RESISTANCE PROTEIN"/>
    <property type="match status" value="1"/>
</dbReference>